<accession>A0A7J8WSX2</accession>
<dbReference type="AlphaFoldDB" id="A0A7J8WSX2"/>
<keyword evidence="3" id="KW-1185">Reference proteome</keyword>
<gene>
    <name evidence="2" type="ORF">Goari_019359</name>
</gene>
<name>A0A7J8WSX2_GOSAI</name>
<organism evidence="2 3">
    <name type="scientific">Gossypium aridum</name>
    <name type="common">American cotton</name>
    <name type="synonym">Erioxylum aridum</name>
    <dbReference type="NCBI Taxonomy" id="34290"/>
    <lineage>
        <taxon>Eukaryota</taxon>
        <taxon>Viridiplantae</taxon>
        <taxon>Streptophyta</taxon>
        <taxon>Embryophyta</taxon>
        <taxon>Tracheophyta</taxon>
        <taxon>Spermatophyta</taxon>
        <taxon>Magnoliopsida</taxon>
        <taxon>eudicotyledons</taxon>
        <taxon>Gunneridae</taxon>
        <taxon>Pentapetalae</taxon>
        <taxon>rosids</taxon>
        <taxon>malvids</taxon>
        <taxon>Malvales</taxon>
        <taxon>Malvaceae</taxon>
        <taxon>Malvoideae</taxon>
        <taxon>Gossypium</taxon>
    </lineage>
</organism>
<protein>
    <recommendedName>
        <fullName evidence="4">DUF4283 domain-containing protein</fullName>
    </recommendedName>
</protein>
<dbReference type="Proteomes" id="UP000593577">
    <property type="component" value="Unassembled WGS sequence"/>
</dbReference>
<reference evidence="2 3" key="1">
    <citation type="journal article" date="2019" name="Genome Biol. Evol.">
        <title>Insights into the evolution of the New World diploid cottons (Gossypium, subgenus Houzingenia) based on genome sequencing.</title>
        <authorList>
            <person name="Grover C.E."/>
            <person name="Arick M.A. 2nd"/>
            <person name="Thrash A."/>
            <person name="Conover J.L."/>
            <person name="Sanders W.S."/>
            <person name="Peterson D.G."/>
            <person name="Frelichowski J.E."/>
            <person name="Scheffler J.A."/>
            <person name="Scheffler B.E."/>
            <person name="Wendel J.F."/>
        </authorList>
    </citation>
    <scope>NUCLEOTIDE SEQUENCE [LARGE SCALE GENOMIC DNA]</scope>
    <source>
        <strain evidence="2">185</strain>
        <tissue evidence="2">Leaf</tissue>
    </source>
</reference>
<feature type="compositionally biased region" description="Polar residues" evidence="1">
    <location>
        <begin position="49"/>
        <end position="74"/>
    </location>
</feature>
<feature type="region of interest" description="Disordered" evidence="1">
    <location>
        <begin position="1"/>
        <end position="76"/>
    </location>
</feature>
<feature type="compositionally biased region" description="Basic and acidic residues" evidence="1">
    <location>
        <begin position="37"/>
        <end position="48"/>
    </location>
</feature>
<evidence type="ECO:0000313" key="3">
    <source>
        <dbReference type="Proteomes" id="UP000593577"/>
    </source>
</evidence>
<proteinExistence type="predicted"/>
<sequence>MGKRPTGKSFSSPSKKSKEFHYRTSSSVGFSGRVKRKDYPERSDKEKAQNTCSSNTAASGRPSRNSVNTGNSRSGMKGSTIRFEAWVPARAYAIRAREEAPTPDVITGTFSIFDTNIIALIDLGSTRSYGKEIDTYEFNFTPFWLRIYNIPLEHMDRKTAIDVGKAIEEVVAID</sequence>
<evidence type="ECO:0000313" key="2">
    <source>
        <dbReference type="EMBL" id="MBA0677990.1"/>
    </source>
</evidence>
<comment type="caution">
    <text evidence="2">The sequence shown here is derived from an EMBL/GenBank/DDBJ whole genome shotgun (WGS) entry which is preliminary data.</text>
</comment>
<evidence type="ECO:0008006" key="4">
    <source>
        <dbReference type="Google" id="ProtNLM"/>
    </source>
</evidence>
<evidence type="ECO:0000256" key="1">
    <source>
        <dbReference type="SAM" id="MobiDB-lite"/>
    </source>
</evidence>
<dbReference type="EMBL" id="JABFAA010000003">
    <property type="protein sequence ID" value="MBA0677990.1"/>
    <property type="molecule type" value="Genomic_DNA"/>
</dbReference>